<dbReference type="InParanoid" id="C5LI45"/>
<evidence type="ECO:0000313" key="2">
    <source>
        <dbReference type="Proteomes" id="UP000007800"/>
    </source>
</evidence>
<dbReference type="Proteomes" id="UP000007800">
    <property type="component" value="Unassembled WGS sequence"/>
</dbReference>
<sequence>MSKDLWLPKVELEKNPEYIQCREYMARHRISELLHDLLASVAFHKPEGGREGVMSFMAQQLERRGTEGAEAGGLFDMKEIESVFHMADLLKQGIITREQCRSALKALACSARQEELIDGVPGDKSTSLEIPLKVDLSTFVELARKAFSLRVEDIAVSG</sequence>
<dbReference type="PANTHER" id="PTHR21847:SF1">
    <property type="entry name" value="EF-HAND CALCIUM-BINDING DOMAIN-CONTAINING PROTEIN 10"/>
    <property type="match status" value="1"/>
</dbReference>
<protein>
    <recommendedName>
        <fullName evidence="3">EF-hand domain-containing protein</fullName>
    </recommendedName>
</protein>
<proteinExistence type="predicted"/>
<gene>
    <name evidence="1" type="ORF">Pmar_PMAR026256</name>
</gene>
<dbReference type="GeneID" id="9047901"/>
<evidence type="ECO:0000313" key="1">
    <source>
        <dbReference type="EMBL" id="EER03580.1"/>
    </source>
</evidence>
<dbReference type="PANTHER" id="PTHR21847">
    <property type="entry name" value="EF-HAND CALCIUM-BINDING DOMAIN-CONTAINING PROTEIN 10"/>
    <property type="match status" value="1"/>
</dbReference>
<dbReference type="CDD" id="cd22961">
    <property type="entry name" value="DD_TEX55-like"/>
    <property type="match status" value="1"/>
</dbReference>
<dbReference type="AlphaFoldDB" id="C5LI45"/>
<accession>C5LI45</accession>
<dbReference type="OrthoDB" id="10260455at2759"/>
<reference evidence="1 2" key="1">
    <citation type="submission" date="2008-07" db="EMBL/GenBank/DDBJ databases">
        <authorList>
            <person name="El-Sayed N."/>
            <person name="Caler E."/>
            <person name="Inman J."/>
            <person name="Amedeo P."/>
            <person name="Hass B."/>
            <person name="Wortman J."/>
        </authorList>
    </citation>
    <scope>NUCLEOTIDE SEQUENCE [LARGE SCALE GENOMIC DNA]</scope>
    <source>
        <strain evidence="2">ATCC 50983 / TXsc</strain>
    </source>
</reference>
<keyword evidence="2" id="KW-1185">Reference proteome</keyword>
<evidence type="ECO:0008006" key="3">
    <source>
        <dbReference type="Google" id="ProtNLM"/>
    </source>
</evidence>
<dbReference type="EMBL" id="GG682187">
    <property type="protein sequence ID" value="EER03580.1"/>
    <property type="molecule type" value="Genomic_DNA"/>
</dbReference>
<organism evidence="2">
    <name type="scientific">Perkinsus marinus (strain ATCC 50983 / TXsc)</name>
    <dbReference type="NCBI Taxonomy" id="423536"/>
    <lineage>
        <taxon>Eukaryota</taxon>
        <taxon>Sar</taxon>
        <taxon>Alveolata</taxon>
        <taxon>Perkinsozoa</taxon>
        <taxon>Perkinsea</taxon>
        <taxon>Perkinsida</taxon>
        <taxon>Perkinsidae</taxon>
        <taxon>Perkinsus</taxon>
    </lineage>
</organism>
<name>C5LI45_PERM5</name>
<dbReference type="InterPro" id="IPR039879">
    <property type="entry name" value="EFC10"/>
</dbReference>
<dbReference type="RefSeq" id="XP_002771764.1">
    <property type="nucleotide sequence ID" value="XM_002771718.1"/>
</dbReference>